<reference evidence="1 2" key="1">
    <citation type="submission" date="2024-11" db="EMBL/GenBank/DDBJ databases">
        <authorList>
            <person name="Heng Y.C."/>
            <person name="Lim A.C.H."/>
            <person name="Lee J.K.Y."/>
            <person name="Kittelmann S."/>
        </authorList>
    </citation>
    <scope>NUCLEOTIDE SEQUENCE [LARGE SCALE GENOMIC DNA]</scope>
    <source>
        <strain evidence="1 2">WILCCON 0269</strain>
    </source>
</reference>
<accession>A0ABW8SG11</accession>
<dbReference type="RefSeq" id="WP_406790603.1">
    <property type="nucleotide sequence ID" value="NZ_JBJHZX010000003.1"/>
</dbReference>
<proteinExistence type="predicted"/>
<evidence type="ECO:0000313" key="1">
    <source>
        <dbReference type="EMBL" id="MFL0194478.1"/>
    </source>
</evidence>
<organism evidence="1 2">
    <name type="scientific">Candidatus Clostridium eludens</name>
    <dbReference type="NCBI Taxonomy" id="3381663"/>
    <lineage>
        <taxon>Bacteria</taxon>
        <taxon>Bacillati</taxon>
        <taxon>Bacillota</taxon>
        <taxon>Clostridia</taxon>
        <taxon>Eubacteriales</taxon>
        <taxon>Clostridiaceae</taxon>
        <taxon>Clostridium</taxon>
    </lineage>
</organism>
<sequence length="132" mass="15250">MSNSLTKYHDFDTVDELLGKWFGEPKNLVVNCKNKDMSPVCWEEAPNGYKATCRTVGIRPEDVKVILKDDNIHVSGKSVLDNYDYCVSYNLPLDWNIRNNIECIDYRTQDGITIVYLNVKKGFKKGIDIRRI</sequence>
<keyword evidence="2" id="KW-1185">Reference proteome</keyword>
<comment type="caution">
    <text evidence="1">The sequence shown here is derived from an EMBL/GenBank/DDBJ whole genome shotgun (WGS) entry which is preliminary data.</text>
</comment>
<dbReference type="InterPro" id="IPR008978">
    <property type="entry name" value="HSP20-like_chaperone"/>
</dbReference>
<protein>
    <recommendedName>
        <fullName evidence="3">SHSP domain-containing protein</fullName>
    </recommendedName>
</protein>
<name>A0ABW8SG11_9CLOT</name>
<dbReference type="SUPFAM" id="SSF49764">
    <property type="entry name" value="HSP20-like chaperones"/>
    <property type="match status" value="1"/>
</dbReference>
<evidence type="ECO:0000313" key="2">
    <source>
        <dbReference type="Proteomes" id="UP001623660"/>
    </source>
</evidence>
<dbReference type="EMBL" id="JBJHZX010000003">
    <property type="protein sequence ID" value="MFL0194478.1"/>
    <property type="molecule type" value="Genomic_DNA"/>
</dbReference>
<gene>
    <name evidence="1" type="ORF">ACJDU8_02660</name>
</gene>
<evidence type="ECO:0008006" key="3">
    <source>
        <dbReference type="Google" id="ProtNLM"/>
    </source>
</evidence>
<dbReference type="Proteomes" id="UP001623660">
    <property type="component" value="Unassembled WGS sequence"/>
</dbReference>
<dbReference type="CDD" id="cd00298">
    <property type="entry name" value="ACD_sHsps_p23-like"/>
    <property type="match status" value="1"/>
</dbReference>